<dbReference type="Pfam" id="PF13127">
    <property type="entry name" value="DUF3955"/>
    <property type="match status" value="1"/>
</dbReference>
<evidence type="ECO:0000313" key="10">
    <source>
        <dbReference type="EMBL" id="KHJ32206.1"/>
    </source>
</evidence>
<dbReference type="HOGENOM" id="CLU_026578_0_1_1"/>
<keyword evidence="11" id="KW-1185">Reference proteome</keyword>
<keyword evidence="4 8" id="KW-0812">Transmembrane</keyword>
<evidence type="ECO:0000256" key="4">
    <source>
        <dbReference type="ARBA" id="ARBA00022692"/>
    </source>
</evidence>
<feature type="transmembrane region" description="Helical" evidence="8">
    <location>
        <begin position="302"/>
        <end position="321"/>
    </location>
</feature>
<feature type="transmembrane region" description="Helical" evidence="8">
    <location>
        <begin position="200"/>
        <end position="220"/>
    </location>
</feature>
<protein>
    <submittedName>
        <fullName evidence="10">Putative thiamine-repressible mitochondrial transport protein thi74 protein</fullName>
    </submittedName>
</protein>
<evidence type="ECO:0000259" key="9">
    <source>
        <dbReference type="Pfam" id="PF13127"/>
    </source>
</evidence>
<keyword evidence="6 8" id="KW-0472">Membrane</keyword>
<evidence type="ECO:0000256" key="5">
    <source>
        <dbReference type="ARBA" id="ARBA00022989"/>
    </source>
</evidence>
<dbReference type="InterPro" id="IPR025016">
    <property type="entry name" value="DUF3955"/>
</dbReference>
<evidence type="ECO:0000256" key="6">
    <source>
        <dbReference type="ARBA" id="ARBA00023136"/>
    </source>
</evidence>
<feature type="transmembrane region" description="Helical" evidence="8">
    <location>
        <begin position="369"/>
        <end position="389"/>
    </location>
</feature>
<dbReference type="Pfam" id="PF06027">
    <property type="entry name" value="SLC35F"/>
    <property type="match status" value="1"/>
</dbReference>
<proteinExistence type="inferred from homology"/>
<dbReference type="OMA" id="MYGVYTI"/>
<comment type="subcellular location">
    <subcellularLocation>
        <location evidence="1">Membrane</location>
        <topology evidence="1">Multi-pass membrane protein</topology>
    </subcellularLocation>
</comment>
<dbReference type="Proteomes" id="UP000030854">
    <property type="component" value="Unassembled WGS sequence"/>
</dbReference>
<dbReference type="PANTHER" id="PTHR23051">
    <property type="entry name" value="SOLUTE CARRIER FAMILY 35, MEMBER F5"/>
    <property type="match status" value="1"/>
</dbReference>
<feature type="transmembrane region" description="Helical" evidence="8">
    <location>
        <begin position="80"/>
        <end position="99"/>
    </location>
</feature>
<feature type="transmembrane region" description="Helical" evidence="8">
    <location>
        <begin position="395"/>
        <end position="412"/>
    </location>
</feature>
<gene>
    <name evidence="10" type="ORF">EV44_g5800</name>
</gene>
<feature type="transmembrane region" description="Helical" evidence="8">
    <location>
        <begin position="232"/>
        <end position="250"/>
    </location>
</feature>
<feature type="region of interest" description="Disordered" evidence="7">
    <location>
        <begin position="1"/>
        <end position="20"/>
    </location>
</feature>
<feature type="transmembrane region" description="Helical" evidence="8">
    <location>
        <begin position="177"/>
        <end position="194"/>
    </location>
</feature>
<dbReference type="AlphaFoldDB" id="A0A0B1P5L2"/>
<dbReference type="GO" id="GO:0022857">
    <property type="term" value="F:transmembrane transporter activity"/>
    <property type="evidence" value="ECO:0007669"/>
    <property type="project" value="InterPro"/>
</dbReference>
<evidence type="ECO:0000256" key="1">
    <source>
        <dbReference type="ARBA" id="ARBA00004141"/>
    </source>
</evidence>
<dbReference type="EMBL" id="JNVN01002247">
    <property type="protein sequence ID" value="KHJ32206.1"/>
    <property type="molecule type" value="Genomic_DNA"/>
</dbReference>
<feature type="transmembrane region" description="Helical" evidence="8">
    <location>
        <begin position="341"/>
        <end position="362"/>
    </location>
</feature>
<evidence type="ECO:0000256" key="2">
    <source>
        <dbReference type="ARBA" id="ARBA00007863"/>
    </source>
</evidence>
<organism evidence="10 11">
    <name type="scientific">Uncinula necator</name>
    <name type="common">Grape powdery mildew</name>
    <dbReference type="NCBI Taxonomy" id="52586"/>
    <lineage>
        <taxon>Eukaryota</taxon>
        <taxon>Fungi</taxon>
        <taxon>Dikarya</taxon>
        <taxon>Ascomycota</taxon>
        <taxon>Pezizomycotina</taxon>
        <taxon>Leotiomycetes</taxon>
        <taxon>Erysiphales</taxon>
        <taxon>Erysiphaceae</taxon>
        <taxon>Erysiphe</taxon>
    </lineage>
</organism>
<dbReference type="InterPro" id="IPR037185">
    <property type="entry name" value="EmrE-like"/>
</dbReference>
<keyword evidence="5 8" id="KW-1133">Transmembrane helix</keyword>
<evidence type="ECO:0000256" key="8">
    <source>
        <dbReference type="SAM" id="Phobius"/>
    </source>
</evidence>
<comment type="caution">
    <text evidence="10">The sequence shown here is derived from an EMBL/GenBank/DDBJ whole genome shotgun (WGS) entry which is preliminary data.</text>
</comment>
<feature type="domain" description="DUF3955" evidence="9">
    <location>
        <begin position="43"/>
        <end position="94"/>
    </location>
</feature>
<dbReference type="PANTHER" id="PTHR23051:SF0">
    <property type="entry name" value="SOLUTE CARRIER FAMILY 35 MEMBER F5"/>
    <property type="match status" value="1"/>
</dbReference>
<dbReference type="GO" id="GO:0000329">
    <property type="term" value="C:fungal-type vacuole membrane"/>
    <property type="evidence" value="ECO:0007669"/>
    <property type="project" value="TreeGrafter"/>
</dbReference>
<comment type="similarity">
    <text evidence="2">Belongs to the SLC35F solute transporter family.</text>
</comment>
<reference evidence="10 11" key="1">
    <citation type="journal article" date="2014" name="BMC Genomics">
        <title>Adaptive genomic structural variation in the grape powdery mildew pathogen, Erysiphe necator.</title>
        <authorList>
            <person name="Jones L."/>
            <person name="Riaz S."/>
            <person name="Morales-Cruz A."/>
            <person name="Amrine K.C."/>
            <person name="McGuire B."/>
            <person name="Gubler W.D."/>
            <person name="Walker M.A."/>
            <person name="Cantu D."/>
        </authorList>
    </citation>
    <scope>NUCLEOTIDE SEQUENCE [LARGE SCALE GENOMIC DNA]</scope>
    <source>
        <strain evidence="11">c</strain>
    </source>
</reference>
<evidence type="ECO:0000256" key="7">
    <source>
        <dbReference type="SAM" id="MobiDB-lite"/>
    </source>
</evidence>
<keyword evidence="3" id="KW-0813">Transport</keyword>
<dbReference type="SUPFAM" id="SSF103481">
    <property type="entry name" value="Multidrug resistance efflux transporter EmrE"/>
    <property type="match status" value="1"/>
</dbReference>
<evidence type="ECO:0000313" key="11">
    <source>
        <dbReference type="Proteomes" id="UP000030854"/>
    </source>
</evidence>
<feature type="transmembrane region" description="Helical" evidence="8">
    <location>
        <begin position="46"/>
        <end position="68"/>
    </location>
</feature>
<dbReference type="InterPro" id="IPR009262">
    <property type="entry name" value="SLC35_F1/F2/F6"/>
</dbReference>
<accession>A0A0B1P5L2</accession>
<feature type="transmembrane region" description="Helical" evidence="8">
    <location>
        <begin position="270"/>
        <end position="290"/>
    </location>
</feature>
<sequence length="420" mass="46581">MAQGETSKNLGRQKSFSTLSPKSESKISSFRAGVGLKNVARRTLGIILLIATLILWTSSNFLASYIFADNSYSKPYFVTYVNTAFFAFSLIPIFLKFVYCHGIVHLRVLAFNYWHGWRHGYNTVCSNATEVDEEAESLMLSSHNGSHIDNNSSFTPSISEASVSSVDRLDLYETAKLSLEFCLLWFSANYLIAACLKYTSVASSTILTSTCSIWTLIFGALAKVERFSCRKLFGVIASLVGVILVSIVDLSGKDNDENRGNFPHKSQSEIALGNTMAIGSALLYGIYTVLMKKRIDNEDRVNMPLFFGLTGLFNLIFLWPGFLVLHASGIETFELPPTRHIWLIVLLNSTFSLISDIFWAYAMLLTGPLVVTVGLSLSIPLSLVAQIFLSSQYSSGLYWVGATIVFFSFLIVSQESKKED</sequence>
<name>A0A0B1P5L2_UNCNE</name>
<evidence type="ECO:0000256" key="3">
    <source>
        <dbReference type="ARBA" id="ARBA00022448"/>
    </source>
</evidence>